<reference evidence="2 3" key="1">
    <citation type="journal article" date="2019" name="Sci. Rep.">
        <title>Orb-weaving spider Araneus ventricosus genome elucidates the spidroin gene catalogue.</title>
        <authorList>
            <person name="Kono N."/>
            <person name="Nakamura H."/>
            <person name="Ohtoshi R."/>
            <person name="Moran D.A.P."/>
            <person name="Shinohara A."/>
            <person name="Yoshida Y."/>
            <person name="Fujiwara M."/>
            <person name="Mori M."/>
            <person name="Tomita M."/>
            <person name="Arakawa K."/>
        </authorList>
    </citation>
    <scope>NUCLEOTIDE SEQUENCE [LARGE SCALE GENOMIC DNA]</scope>
</reference>
<dbReference type="AlphaFoldDB" id="A0A4Y2QYI7"/>
<dbReference type="Proteomes" id="UP000499080">
    <property type="component" value="Unassembled WGS sequence"/>
</dbReference>
<gene>
    <name evidence="1" type="ORF">AVEN_197223_1</name>
    <name evidence="2" type="ORF">AVEN_220719_1</name>
</gene>
<evidence type="ECO:0000313" key="2">
    <source>
        <dbReference type="EMBL" id="GBN68371.1"/>
    </source>
</evidence>
<name>A0A4Y2QYI7_ARAVE</name>
<accession>A0A4Y2QYI7</accession>
<organism evidence="2 3">
    <name type="scientific">Araneus ventricosus</name>
    <name type="common">Orbweaver spider</name>
    <name type="synonym">Epeira ventricosa</name>
    <dbReference type="NCBI Taxonomy" id="182803"/>
    <lineage>
        <taxon>Eukaryota</taxon>
        <taxon>Metazoa</taxon>
        <taxon>Ecdysozoa</taxon>
        <taxon>Arthropoda</taxon>
        <taxon>Chelicerata</taxon>
        <taxon>Arachnida</taxon>
        <taxon>Araneae</taxon>
        <taxon>Araneomorphae</taxon>
        <taxon>Entelegynae</taxon>
        <taxon>Araneoidea</taxon>
        <taxon>Araneidae</taxon>
        <taxon>Araneus</taxon>
    </lineage>
</organism>
<dbReference type="EMBL" id="BGPR01015194">
    <property type="protein sequence ID" value="GBN68354.1"/>
    <property type="molecule type" value="Genomic_DNA"/>
</dbReference>
<keyword evidence="3" id="KW-1185">Reference proteome</keyword>
<evidence type="ECO:0000313" key="3">
    <source>
        <dbReference type="Proteomes" id="UP000499080"/>
    </source>
</evidence>
<proteinExistence type="predicted"/>
<comment type="caution">
    <text evidence="2">The sequence shown here is derived from an EMBL/GenBank/DDBJ whole genome shotgun (WGS) entry which is preliminary data.</text>
</comment>
<protein>
    <submittedName>
        <fullName evidence="2">Uncharacterized protein</fullName>
    </submittedName>
</protein>
<dbReference type="EMBL" id="BGPR01015197">
    <property type="protein sequence ID" value="GBN68371.1"/>
    <property type="molecule type" value="Genomic_DNA"/>
</dbReference>
<sequence>MIPCDVTACRGRLYKESAWVMECVLIDWDRLGARTSLEFYPLCELGSFRSVDRLRPVPGHQRAMPDLQQRHVGVLERLPYQNPRSLGIRLEVDLVTAVCLLVGSSATAA</sequence>
<evidence type="ECO:0000313" key="1">
    <source>
        <dbReference type="EMBL" id="GBN68354.1"/>
    </source>
</evidence>